<accession>A0ABP2XET4</accession>
<reference evidence="1 2" key="1">
    <citation type="submission" date="2013-07" db="EMBL/GenBank/DDBJ databases">
        <title>Isolation of a new Chlamydia species from the feral Sacred Ibis (Threskiornis aethiopicus): Chlamydia ibidis.</title>
        <authorList>
            <person name="Vorimore F."/>
            <person name="Hsia R.-C."/>
            <person name="Huot-Creasy H."/>
            <person name="Bastian S."/>
            <person name="Deruyter L."/>
            <person name="Passet A."/>
            <person name="Sachse K."/>
            <person name="Bavoil P."/>
            <person name="Myers G."/>
            <person name="Laroucau K."/>
        </authorList>
    </citation>
    <scope>NUCLEOTIDE SEQUENCE [LARGE SCALE GENOMIC DNA]</scope>
    <source>
        <strain evidence="1 2">10-1398/6</strain>
    </source>
</reference>
<keyword evidence="2" id="KW-1185">Reference proteome</keyword>
<evidence type="ECO:0000313" key="2">
    <source>
        <dbReference type="Proteomes" id="UP000016064"/>
    </source>
</evidence>
<gene>
    <name evidence="1" type="ORF">H359_0361</name>
</gene>
<protein>
    <submittedName>
        <fullName evidence="1">Uncharacterized protein</fullName>
    </submittedName>
</protein>
<dbReference type="EMBL" id="APJW01000001">
    <property type="protein sequence ID" value="EQM62975.1"/>
    <property type="molecule type" value="Genomic_DNA"/>
</dbReference>
<name>A0ABP2XET4_9CHLA</name>
<proteinExistence type="predicted"/>
<comment type="caution">
    <text evidence="1">The sequence shown here is derived from an EMBL/GenBank/DDBJ whole genome shotgun (WGS) entry which is preliminary data.</text>
</comment>
<organism evidence="1 2">
    <name type="scientific">Chlamydia ibidis 10-1398/6</name>
    <dbReference type="NCBI Taxonomy" id="1046581"/>
    <lineage>
        <taxon>Bacteria</taxon>
        <taxon>Pseudomonadati</taxon>
        <taxon>Chlamydiota</taxon>
        <taxon>Chlamydiia</taxon>
        <taxon>Chlamydiales</taxon>
        <taxon>Chlamydiaceae</taxon>
        <taxon>Chlamydia/Chlamydophila group</taxon>
        <taxon>Chlamydia</taxon>
    </lineage>
</organism>
<dbReference type="Proteomes" id="UP000016064">
    <property type="component" value="Unassembled WGS sequence"/>
</dbReference>
<sequence length="91" mass="10014">MSWLVPEDGVLIKLIAPSVGLIVKENPLPKKLISEDEDLNNVEPAEIFGDSNVVLSDKKKIDVSVEDQRASSVFEMFTPGNAPKQKELPKP</sequence>
<evidence type="ECO:0000313" key="1">
    <source>
        <dbReference type="EMBL" id="EQM62975.1"/>
    </source>
</evidence>